<dbReference type="EMBL" id="CCKQ01003872">
    <property type="protein sequence ID" value="CDW75010.1"/>
    <property type="molecule type" value="Genomic_DNA"/>
</dbReference>
<keyword evidence="3 7" id="KW-0812">Transmembrane</keyword>
<dbReference type="InterPro" id="IPR039421">
    <property type="entry name" value="Type_1_exporter"/>
</dbReference>
<dbReference type="AlphaFoldDB" id="A0A077ZYP2"/>
<dbReference type="OrthoDB" id="6500128at2759"/>
<dbReference type="PANTHER" id="PTHR43394:SF11">
    <property type="entry name" value="ATP-BINDING CASSETTE TRANSPORTER"/>
    <property type="match status" value="1"/>
</dbReference>
<dbReference type="PROSITE" id="PS50929">
    <property type="entry name" value="ABC_TM1F"/>
    <property type="match status" value="1"/>
</dbReference>
<dbReference type="GO" id="GO:0005524">
    <property type="term" value="F:ATP binding"/>
    <property type="evidence" value="ECO:0007669"/>
    <property type="project" value="InterPro"/>
</dbReference>
<keyword evidence="5 7" id="KW-1133">Transmembrane helix</keyword>
<evidence type="ECO:0000256" key="4">
    <source>
        <dbReference type="ARBA" id="ARBA00022737"/>
    </source>
</evidence>
<evidence type="ECO:0000256" key="6">
    <source>
        <dbReference type="ARBA" id="ARBA00023136"/>
    </source>
</evidence>
<evidence type="ECO:0000256" key="1">
    <source>
        <dbReference type="ARBA" id="ARBA00004141"/>
    </source>
</evidence>
<keyword evidence="10" id="KW-1185">Reference proteome</keyword>
<dbReference type="GO" id="GO:0015421">
    <property type="term" value="F:ABC-type oligopeptide transporter activity"/>
    <property type="evidence" value="ECO:0007669"/>
    <property type="project" value="TreeGrafter"/>
</dbReference>
<dbReference type="Gene3D" id="1.20.1560.10">
    <property type="entry name" value="ABC transporter type 1, transmembrane domain"/>
    <property type="match status" value="1"/>
</dbReference>
<proteinExistence type="predicted"/>
<accession>A0A077ZYP2</accession>
<reference evidence="9 10" key="1">
    <citation type="submission" date="2014-06" db="EMBL/GenBank/DDBJ databases">
        <authorList>
            <person name="Swart Estienne"/>
        </authorList>
    </citation>
    <scope>NUCLEOTIDE SEQUENCE [LARGE SCALE GENOMIC DNA]</scope>
    <source>
        <strain evidence="9 10">130c</strain>
    </source>
</reference>
<keyword evidence="2" id="KW-0813">Transport</keyword>
<comment type="subcellular location">
    <subcellularLocation>
        <location evidence="1">Membrane</location>
        <topology evidence="1">Multi-pass membrane protein</topology>
    </subcellularLocation>
</comment>
<protein>
    <submittedName>
        <fullName evidence="9">Atp binding cassette subfamily b4 isoform 2</fullName>
    </submittedName>
</protein>
<dbReference type="GO" id="GO:0005743">
    <property type="term" value="C:mitochondrial inner membrane"/>
    <property type="evidence" value="ECO:0007669"/>
    <property type="project" value="TreeGrafter"/>
</dbReference>
<dbReference type="InParanoid" id="A0A077ZYP2"/>
<organism evidence="9 10">
    <name type="scientific">Stylonychia lemnae</name>
    <name type="common">Ciliate</name>
    <dbReference type="NCBI Taxonomy" id="5949"/>
    <lineage>
        <taxon>Eukaryota</taxon>
        <taxon>Sar</taxon>
        <taxon>Alveolata</taxon>
        <taxon>Ciliophora</taxon>
        <taxon>Intramacronucleata</taxon>
        <taxon>Spirotrichea</taxon>
        <taxon>Stichotrichia</taxon>
        <taxon>Sporadotrichida</taxon>
        <taxon>Oxytrichidae</taxon>
        <taxon>Stylonychinae</taxon>
        <taxon>Stylonychia</taxon>
    </lineage>
</organism>
<dbReference type="PANTHER" id="PTHR43394">
    <property type="entry name" value="ATP-DEPENDENT PERMEASE MDL1, MITOCHONDRIAL"/>
    <property type="match status" value="1"/>
</dbReference>
<evidence type="ECO:0000256" key="2">
    <source>
        <dbReference type="ARBA" id="ARBA00022448"/>
    </source>
</evidence>
<evidence type="ECO:0000256" key="5">
    <source>
        <dbReference type="ARBA" id="ARBA00022989"/>
    </source>
</evidence>
<dbReference type="GO" id="GO:0090374">
    <property type="term" value="P:oligopeptide export from mitochondrion"/>
    <property type="evidence" value="ECO:0007669"/>
    <property type="project" value="TreeGrafter"/>
</dbReference>
<dbReference type="Proteomes" id="UP000039865">
    <property type="component" value="Unassembled WGS sequence"/>
</dbReference>
<gene>
    <name evidence="9" type="primary">Contig16396.g17465</name>
    <name evidence="9" type="ORF">STYLEM_3995</name>
</gene>
<sequence length="130" mass="14796">MTRQAIADNRKSLKNEKSEVPKVESLPLRKFYTYASKKDKIMIIIGTLAAVATGILLPCFALIIGDLGEAFLPQNEPDYKRRLVKEISGQMALLAVGTWIAGYIYYAFWQHIAENISYDLRLRYLKALLQ</sequence>
<dbReference type="Pfam" id="PF00664">
    <property type="entry name" value="ABC_membrane"/>
    <property type="match status" value="1"/>
</dbReference>
<dbReference type="SUPFAM" id="SSF90123">
    <property type="entry name" value="ABC transporter transmembrane region"/>
    <property type="match status" value="1"/>
</dbReference>
<name>A0A077ZYP2_STYLE</name>
<dbReference type="InterPro" id="IPR036640">
    <property type="entry name" value="ABC1_TM_sf"/>
</dbReference>
<evidence type="ECO:0000313" key="9">
    <source>
        <dbReference type="EMBL" id="CDW75010.1"/>
    </source>
</evidence>
<evidence type="ECO:0000256" key="3">
    <source>
        <dbReference type="ARBA" id="ARBA00022692"/>
    </source>
</evidence>
<keyword evidence="6 7" id="KW-0472">Membrane</keyword>
<feature type="transmembrane region" description="Helical" evidence="7">
    <location>
        <begin position="41"/>
        <end position="67"/>
    </location>
</feature>
<evidence type="ECO:0000259" key="8">
    <source>
        <dbReference type="PROSITE" id="PS50929"/>
    </source>
</evidence>
<evidence type="ECO:0000256" key="7">
    <source>
        <dbReference type="SAM" id="Phobius"/>
    </source>
</evidence>
<evidence type="ECO:0000313" key="10">
    <source>
        <dbReference type="Proteomes" id="UP000039865"/>
    </source>
</evidence>
<feature type="transmembrane region" description="Helical" evidence="7">
    <location>
        <begin position="87"/>
        <end position="108"/>
    </location>
</feature>
<keyword evidence="4" id="KW-0677">Repeat</keyword>
<feature type="domain" description="ABC transmembrane type-1" evidence="8">
    <location>
        <begin position="44"/>
        <end position="130"/>
    </location>
</feature>
<dbReference type="InterPro" id="IPR011527">
    <property type="entry name" value="ABC1_TM_dom"/>
</dbReference>